<sequence>MRKIIIYTFLLTLFTAVVSLLGVEPVRAATSISACGILSTANETYVLTQDVSSDGTCFVISANYITLDLNGHTVTYGNAAASYYYGVAIPMSYYNSVSQTIFPGLPPEAFKGAQHVTIMNGTINQGSGGGEKNHAVYARPGNYETVHDTTSTVYSKDSQNIIFHYGHDNNLYNNTAYNNVTSITSRYQGHEVIGTSSDSGNTKIHGNTIIGGPQYGIRIAQNDATAAGFEIYDNNVSQNAKVANPYGISVHVNNAKVYNNTITPQNGRGIHLAGCSNVEVYSNTVTVMEGVNPEYSPGWSHGIKVENGTNLKIYNNTVTAYAGTVGGKDFGHAYALDLTMTSGADTHNEIYNNTFMAITSASNRTAVALHLVDVRAGNAAEIHNNIFRSNNYNVMFDYDSGSEVYSRSNTFELTGTPINYHTLNFYTGPTASISNIFLNSSVAGGASLKDITYRPAGAGFGYKIQNYLNLTVLNANGPALTGADVVVKDKFGNTQATGVTDSVGKLSMALTATDVTGKPLVSTDLSPYTVSISKLGFVPAEAGFNIEQSQNLEISLTATDAPPPAPSCMQNWTCQEWSACVNGERTRTCSDSNSCGVITERPALVQACQISPNCLEDWSCSAWSACSDNQQTRTCTDRNGCGTTTSKPRKTFNCASGQSPTPSDDIAPNTQITTSPPALQASKKAEFAWLGVDDQTAASDLLFSYKLDSNDWSKWSDLTDISFNDLRNGTHSFSVRVRDKAGNIDASQAQVQFRIQKEPLIVVGQRQGGSQVRLFDNQGRLVKSFRAFESKFVGGISVAMGDLGGDEVDEIIIGSGPGRKPEVEIFRRNGTLINKFMAYSAGMTKGLMVATGDVNGDGKDEIITSPMAGAGPEVRIFGYRKGKFAQIFPRFNAYSSSFRGGVSITAGDVNGDGKDEIITSQQSGSKSEIKAFALVNGRFRQYSLSFLAYPRGFVGGSNLAVGQLNSSLAQEIIAGPGRNYQPQVKTFYQNNNRFHNLNTGLLAYKAAFRSGVSVASADVDMDGTDEIITAPAAGSDAIIKIYKANGKTLIRSFRAFPKTFRAGVRIASGE</sequence>
<evidence type="ECO:0000313" key="3">
    <source>
        <dbReference type="EMBL" id="PIS40809.1"/>
    </source>
</evidence>
<dbReference type="SUPFAM" id="SSF51126">
    <property type="entry name" value="Pectin lyase-like"/>
    <property type="match status" value="2"/>
</dbReference>
<dbReference type="SMART" id="SM00710">
    <property type="entry name" value="PbH1"/>
    <property type="match status" value="8"/>
</dbReference>
<comment type="caution">
    <text evidence="3">The sequence shown here is derived from an EMBL/GenBank/DDBJ whole genome shotgun (WGS) entry which is preliminary data.</text>
</comment>
<evidence type="ECO:0000256" key="1">
    <source>
        <dbReference type="ARBA" id="ARBA00022729"/>
    </source>
</evidence>
<dbReference type="Gene3D" id="2.160.20.10">
    <property type="entry name" value="Single-stranded right-handed beta-helix, Pectin lyase-like"/>
    <property type="match status" value="1"/>
</dbReference>
<protein>
    <recommendedName>
        <fullName evidence="2">Right handed beta helix domain-containing protein</fullName>
    </recommendedName>
</protein>
<dbReference type="SUPFAM" id="SSF69318">
    <property type="entry name" value="Integrin alpha N-terminal domain"/>
    <property type="match status" value="1"/>
</dbReference>
<feature type="domain" description="Right handed beta helix" evidence="2">
    <location>
        <begin position="198"/>
        <end position="362"/>
    </location>
</feature>
<keyword evidence="1" id="KW-0732">Signal</keyword>
<evidence type="ECO:0000313" key="4">
    <source>
        <dbReference type="Proteomes" id="UP000236845"/>
    </source>
</evidence>
<dbReference type="EMBL" id="PEXW01000028">
    <property type="protein sequence ID" value="PIS40809.1"/>
    <property type="molecule type" value="Genomic_DNA"/>
</dbReference>
<dbReference type="InterPro" id="IPR013783">
    <property type="entry name" value="Ig-like_fold"/>
</dbReference>
<dbReference type="InterPro" id="IPR028994">
    <property type="entry name" value="Integrin_alpha_N"/>
</dbReference>
<accession>A0A2H0YRA7</accession>
<dbReference type="InterPro" id="IPR013517">
    <property type="entry name" value="FG-GAP"/>
</dbReference>
<reference evidence="4" key="1">
    <citation type="submission" date="2017-09" db="EMBL/GenBank/DDBJ databases">
        <title>Depth-based differentiation of microbial function through sediment-hosted aquifers and enrichment of novel symbionts in the deep terrestrial subsurface.</title>
        <authorList>
            <person name="Probst A.J."/>
            <person name="Ladd B."/>
            <person name="Jarett J.K."/>
            <person name="Geller-Mcgrath D.E."/>
            <person name="Sieber C.M.K."/>
            <person name="Emerson J.B."/>
            <person name="Anantharaman K."/>
            <person name="Thomas B.C."/>
            <person name="Malmstrom R."/>
            <person name="Stieglmeier M."/>
            <person name="Klingl A."/>
            <person name="Woyke T."/>
            <person name="Ryan C.M."/>
            <person name="Banfield J.F."/>
        </authorList>
    </citation>
    <scope>NUCLEOTIDE SEQUENCE [LARGE SCALE GENOMIC DNA]</scope>
</reference>
<proteinExistence type="predicted"/>
<dbReference type="InterPro" id="IPR039448">
    <property type="entry name" value="Beta_helix"/>
</dbReference>
<dbReference type="InterPro" id="IPR011050">
    <property type="entry name" value="Pectin_lyase_fold/virulence"/>
</dbReference>
<dbReference type="Pfam" id="PF13229">
    <property type="entry name" value="Beta_helix"/>
    <property type="match status" value="1"/>
</dbReference>
<dbReference type="Pfam" id="PF13517">
    <property type="entry name" value="FG-GAP_3"/>
    <property type="match status" value="1"/>
</dbReference>
<organism evidence="3 4">
    <name type="scientific">Candidatus Kerfeldbacteria bacterium CG08_land_8_20_14_0_20_43_14</name>
    <dbReference type="NCBI Taxonomy" id="2014246"/>
    <lineage>
        <taxon>Bacteria</taxon>
        <taxon>Candidatus Kerfeldiibacteriota</taxon>
    </lineage>
</organism>
<gene>
    <name evidence="3" type="ORF">COT26_01325</name>
</gene>
<dbReference type="InterPro" id="IPR006626">
    <property type="entry name" value="PbH1"/>
</dbReference>
<dbReference type="Proteomes" id="UP000236845">
    <property type="component" value="Unassembled WGS sequence"/>
</dbReference>
<dbReference type="InterPro" id="IPR012334">
    <property type="entry name" value="Pectin_lyas_fold"/>
</dbReference>
<dbReference type="Gene3D" id="2.60.40.10">
    <property type="entry name" value="Immunoglobulins"/>
    <property type="match status" value="1"/>
</dbReference>
<dbReference type="AlphaFoldDB" id="A0A2H0YRA7"/>
<name>A0A2H0YRA7_9BACT</name>
<evidence type="ECO:0000259" key="2">
    <source>
        <dbReference type="Pfam" id="PF13229"/>
    </source>
</evidence>
<dbReference type="Gene3D" id="2.130.10.130">
    <property type="entry name" value="Integrin alpha, N-terminal"/>
    <property type="match status" value="1"/>
</dbReference>